<evidence type="ECO:0000313" key="1">
    <source>
        <dbReference type="EMBL" id="KLV01903.1"/>
    </source>
</evidence>
<accession>A0A0J1GQ63</accession>
<protein>
    <submittedName>
        <fullName evidence="1">Uncharacterized protein</fullName>
    </submittedName>
</protein>
<keyword evidence="2" id="KW-1185">Reference proteome</keyword>
<organism evidence="1 2">
    <name type="scientific">Photobacterium aphoticum</name>
    <dbReference type="NCBI Taxonomy" id="754436"/>
    <lineage>
        <taxon>Bacteria</taxon>
        <taxon>Pseudomonadati</taxon>
        <taxon>Pseudomonadota</taxon>
        <taxon>Gammaproteobacteria</taxon>
        <taxon>Vibrionales</taxon>
        <taxon>Vibrionaceae</taxon>
        <taxon>Photobacterium</taxon>
    </lineage>
</organism>
<reference evidence="1 2" key="1">
    <citation type="submission" date="2015-05" db="EMBL/GenBank/DDBJ databases">
        <title>Photobacterium galathea sp. nov.</title>
        <authorList>
            <person name="Machado H."/>
            <person name="Gram L."/>
        </authorList>
    </citation>
    <scope>NUCLEOTIDE SEQUENCE [LARGE SCALE GENOMIC DNA]</scope>
    <source>
        <strain evidence="1 2">DSM 25995</strain>
    </source>
</reference>
<dbReference type="EMBL" id="LDOV01000010">
    <property type="protein sequence ID" value="KLV01903.1"/>
    <property type="molecule type" value="Genomic_DNA"/>
</dbReference>
<proteinExistence type="predicted"/>
<sequence>MSRHTTKDRVDKHAFLPLENKAIYMNDISTLSASRRMQSESIYASLSYQKNSVLLAYFHQLVILTL</sequence>
<gene>
    <name evidence="1" type="ORF">ABT58_05705</name>
</gene>
<evidence type="ECO:0000313" key="2">
    <source>
        <dbReference type="Proteomes" id="UP000036426"/>
    </source>
</evidence>
<name>A0A0J1GQ63_9GAMM</name>
<dbReference type="AlphaFoldDB" id="A0A0J1GQ63"/>
<comment type="caution">
    <text evidence="1">The sequence shown here is derived from an EMBL/GenBank/DDBJ whole genome shotgun (WGS) entry which is preliminary data.</text>
</comment>
<dbReference type="Proteomes" id="UP000036426">
    <property type="component" value="Unassembled WGS sequence"/>
</dbReference>